<keyword evidence="3" id="KW-1185">Reference proteome</keyword>
<name>U4LXJ8_PYROM</name>
<dbReference type="OMA" id="WAFMEVI"/>
<feature type="transmembrane region" description="Helical" evidence="1">
    <location>
        <begin position="89"/>
        <end position="109"/>
    </location>
</feature>
<dbReference type="InterPro" id="IPR018815">
    <property type="entry name" value="Incr_loss_mito_DNA_1"/>
</dbReference>
<dbReference type="PANTHER" id="PTHR28029:SF1">
    <property type="entry name" value="PROTEIN ILM1"/>
    <property type="match status" value="1"/>
</dbReference>
<keyword evidence="1" id="KW-0812">Transmembrane</keyword>
<gene>
    <name evidence="2" type="ORF">PCON_03737</name>
</gene>
<reference evidence="2 3" key="1">
    <citation type="journal article" date="2013" name="PLoS Genet.">
        <title>The genome and development-dependent transcriptomes of Pyronema confluens: a window into fungal evolution.</title>
        <authorList>
            <person name="Traeger S."/>
            <person name="Altegoer F."/>
            <person name="Freitag M."/>
            <person name="Gabaldon T."/>
            <person name="Kempken F."/>
            <person name="Kumar A."/>
            <person name="Marcet-Houben M."/>
            <person name="Poggeler S."/>
            <person name="Stajich J.E."/>
            <person name="Nowrousian M."/>
        </authorList>
    </citation>
    <scope>NUCLEOTIDE SEQUENCE [LARGE SCALE GENOMIC DNA]</scope>
    <source>
        <strain evidence="3">CBS 100304</strain>
        <tissue evidence="2">Vegetative mycelium</tissue>
    </source>
</reference>
<protein>
    <submittedName>
        <fullName evidence="2">Similar to Protein ilm1 acc. no. Q9P7H7</fullName>
    </submittedName>
</protein>
<evidence type="ECO:0000313" key="2">
    <source>
        <dbReference type="EMBL" id="CCX34473.1"/>
    </source>
</evidence>
<organism evidence="2 3">
    <name type="scientific">Pyronema omphalodes (strain CBS 100304)</name>
    <name type="common">Pyronema confluens</name>
    <dbReference type="NCBI Taxonomy" id="1076935"/>
    <lineage>
        <taxon>Eukaryota</taxon>
        <taxon>Fungi</taxon>
        <taxon>Dikarya</taxon>
        <taxon>Ascomycota</taxon>
        <taxon>Pezizomycotina</taxon>
        <taxon>Pezizomycetes</taxon>
        <taxon>Pezizales</taxon>
        <taxon>Pyronemataceae</taxon>
        <taxon>Pyronema</taxon>
    </lineage>
</organism>
<dbReference type="Proteomes" id="UP000018144">
    <property type="component" value="Unassembled WGS sequence"/>
</dbReference>
<feature type="transmembrane region" description="Helical" evidence="1">
    <location>
        <begin position="7"/>
        <end position="25"/>
    </location>
</feature>
<accession>U4LXJ8</accession>
<evidence type="ECO:0000313" key="3">
    <source>
        <dbReference type="Proteomes" id="UP000018144"/>
    </source>
</evidence>
<dbReference type="OrthoDB" id="5299849at2759"/>
<evidence type="ECO:0000256" key="1">
    <source>
        <dbReference type="SAM" id="Phobius"/>
    </source>
</evidence>
<feature type="transmembrane region" description="Helical" evidence="1">
    <location>
        <begin position="58"/>
        <end position="77"/>
    </location>
</feature>
<dbReference type="eggNOG" id="ENOG502RZTE">
    <property type="taxonomic scope" value="Eukaryota"/>
</dbReference>
<dbReference type="AlphaFoldDB" id="U4LXJ8"/>
<feature type="transmembrane region" description="Helical" evidence="1">
    <location>
        <begin position="129"/>
        <end position="148"/>
    </location>
</feature>
<dbReference type="Pfam" id="PF10311">
    <property type="entry name" value="Ilm1"/>
    <property type="match status" value="1"/>
</dbReference>
<proteinExistence type="predicted"/>
<sequence length="174" mass="19694">MGLIKAYYLVRVIAAVHIFMGYLLLAAPQKLANQSTIMVLGEALGLPQPKSSFVDNPLAAALAGLVFILFGITDFFALTSEEEVTRDYWGAQAPIRTLFFAVISGYGYLMKPGRTNMYTAPEHPIVNSVVFSWAFMEVIWWFWVYTVLREEKGEAYARIFARKKAKMEMTMNED</sequence>
<dbReference type="PANTHER" id="PTHR28029">
    <property type="entry name" value="PROTEIN ILM1"/>
    <property type="match status" value="1"/>
</dbReference>
<dbReference type="EMBL" id="HF936539">
    <property type="protein sequence ID" value="CCX34473.1"/>
    <property type="molecule type" value="Genomic_DNA"/>
</dbReference>
<keyword evidence="1" id="KW-0472">Membrane</keyword>
<keyword evidence="1" id="KW-1133">Transmembrane helix</keyword>